<keyword evidence="3" id="KW-1185">Reference proteome</keyword>
<dbReference type="RefSeq" id="XP_066827899.1">
    <property type="nucleotide sequence ID" value="XM_066976939.1"/>
</dbReference>
<evidence type="ECO:0000256" key="1">
    <source>
        <dbReference type="SAM" id="MobiDB-lite"/>
    </source>
</evidence>
<dbReference type="Proteomes" id="UP001497383">
    <property type="component" value="Chromosome 1"/>
</dbReference>
<reference evidence="2 3" key="1">
    <citation type="submission" date="2024-03" db="EMBL/GenBank/DDBJ databases">
        <authorList>
            <person name="Brejova B."/>
        </authorList>
    </citation>
    <scope>NUCLEOTIDE SEQUENCE [LARGE SCALE GENOMIC DNA]</scope>
    <source>
        <strain evidence="2 3">CBS 14171</strain>
    </source>
</reference>
<evidence type="ECO:0008006" key="4">
    <source>
        <dbReference type="Google" id="ProtNLM"/>
    </source>
</evidence>
<gene>
    <name evidence="2" type="ORF">LODBEIA_P09610</name>
</gene>
<accession>A0ABP0ZKP4</accession>
<dbReference type="EMBL" id="OZ022405">
    <property type="protein sequence ID" value="CAK9436403.1"/>
    <property type="molecule type" value="Genomic_DNA"/>
</dbReference>
<name>A0ABP0ZKP4_9ASCO</name>
<dbReference type="InterPro" id="IPR021463">
    <property type="entry name" value="Methyltransf_34"/>
</dbReference>
<proteinExistence type="predicted"/>
<dbReference type="GeneID" id="92206157"/>
<sequence>MSRARNEKKSPMEQQEEEGEVGVGSSLPFATDSSMEVYQIIDLFDSCFKHILNAPDLKGFIQQVKGDLYRRDYLEAFANDDKRFAYASRWTPARSLAYASLFSSLKPVADLLGDKEKKIKALCVGGGASSELVGLAAVFCRLKEYNPNSPSRLELTVVDIANWSVVVDRITSYVQQNWLYQQDRLHTKFVNADILDIDLSSLELSNTDLITLMFTTNELFSEKRKETIKFLSALNMQCKSGALLLLAESAGSFSNITVGGKQFPVQFLVDTILIGKLGSKENNSGAWEIVSQSDSVWYRILEKEVSYPLKLENMRFFYRLYRKK</sequence>
<feature type="region of interest" description="Disordered" evidence="1">
    <location>
        <begin position="1"/>
        <end position="26"/>
    </location>
</feature>
<feature type="compositionally biased region" description="Basic and acidic residues" evidence="1">
    <location>
        <begin position="1"/>
        <end position="11"/>
    </location>
</feature>
<evidence type="ECO:0000313" key="2">
    <source>
        <dbReference type="EMBL" id="CAK9436403.1"/>
    </source>
</evidence>
<organism evidence="2 3">
    <name type="scientific">Lodderomyces beijingensis</name>
    <dbReference type="NCBI Taxonomy" id="1775926"/>
    <lineage>
        <taxon>Eukaryota</taxon>
        <taxon>Fungi</taxon>
        <taxon>Dikarya</taxon>
        <taxon>Ascomycota</taxon>
        <taxon>Saccharomycotina</taxon>
        <taxon>Pichiomycetes</taxon>
        <taxon>Debaryomycetaceae</taxon>
        <taxon>Candida/Lodderomyces clade</taxon>
        <taxon>Lodderomyces</taxon>
    </lineage>
</organism>
<evidence type="ECO:0000313" key="3">
    <source>
        <dbReference type="Proteomes" id="UP001497383"/>
    </source>
</evidence>
<protein>
    <recommendedName>
        <fullName evidence="4">25S rRNA (Uridine(2843)-N(3))-methyltransferase</fullName>
    </recommendedName>
</protein>
<dbReference type="Pfam" id="PF11312">
    <property type="entry name" value="Methyltransf_34"/>
    <property type="match status" value="1"/>
</dbReference>